<feature type="chain" id="PRO_5039273296" evidence="4">
    <location>
        <begin position="24"/>
        <end position="340"/>
    </location>
</feature>
<dbReference type="InterPro" id="IPR028082">
    <property type="entry name" value="Peripla_BP_I"/>
</dbReference>
<dbReference type="GO" id="GO:0030313">
    <property type="term" value="C:cell envelope"/>
    <property type="evidence" value="ECO:0007669"/>
    <property type="project" value="UniProtKB-SubCell"/>
</dbReference>
<feature type="signal peptide" evidence="4">
    <location>
        <begin position="1"/>
        <end position="23"/>
    </location>
</feature>
<dbReference type="PROSITE" id="PS51257">
    <property type="entry name" value="PROKAR_LIPOPROTEIN"/>
    <property type="match status" value="1"/>
</dbReference>
<evidence type="ECO:0000256" key="1">
    <source>
        <dbReference type="ARBA" id="ARBA00004196"/>
    </source>
</evidence>
<gene>
    <name evidence="6" type="ORF">SAMN05660976_07769</name>
</gene>
<dbReference type="Gene3D" id="3.40.50.2300">
    <property type="match status" value="2"/>
</dbReference>
<dbReference type="OrthoDB" id="4827464at2"/>
<keyword evidence="3 4" id="KW-0732">Signal</keyword>
<accession>A0A1H8H9R6</accession>
<dbReference type="PANTHER" id="PTHR46847:SF1">
    <property type="entry name" value="D-ALLOSE-BINDING PERIPLASMIC PROTEIN-RELATED"/>
    <property type="match status" value="1"/>
</dbReference>
<dbReference type="SUPFAM" id="SSF53822">
    <property type="entry name" value="Periplasmic binding protein-like I"/>
    <property type="match status" value="1"/>
</dbReference>
<dbReference type="Pfam" id="PF13407">
    <property type="entry name" value="Peripla_BP_4"/>
    <property type="match status" value="1"/>
</dbReference>
<feature type="domain" description="Periplasmic binding protein" evidence="5">
    <location>
        <begin position="46"/>
        <end position="302"/>
    </location>
</feature>
<dbReference type="EMBL" id="FOBF01000028">
    <property type="protein sequence ID" value="SEN52993.1"/>
    <property type="molecule type" value="Genomic_DNA"/>
</dbReference>
<evidence type="ECO:0000256" key="3">
    <source>
        <dbReference type="ARBA" id="ARBA00022729"/>
    </source>
</evidence>
<dbReference type="GO" id="GO:0030246">
    <property type="term" value="F:carbohydrate binding"/>
    <property type="evidence" value="ECO:0007669"/>
    <property type="project" value="UniProtKB-ARBA"/>
</dbReference>
<protein>
    <submittedName>
        <fullName evidence="6">Fructose transport system substrate-binding protein</fullName>
    </submittedName>
</protein>
<proteinExistence type="inferred from homology"/>
<dbReference type="AlphaFoldDB" id="A0A1H8H9R6"/>
<keyword evidence="7" id="KW-1185">Reference proteome</keyword>
<dbReference type="PANTHER" id="PTHR46847">
    <property type="entry name" value="D-ALLOSE-BINDING PERIPLASMIC PROTEIN-RELATED"/>
    <property type="match status" value="1"/>
</dbReference>
<sequence length="340" mass="34000">MPRTTRTSAALACALGAAIIVGGCGGGGTGASGPSAAGGGSGQVKVGLITKTETNPFFVKMKEGAEAAAKASGVELLTAAGKFDGDNAGQVTAVENMVAAGVKGILITPSDSKAIVPALRKARSAGVMVIALDSPTEPQDATDALFATDNLKAGELIGQYAKAAMAGKPTKIATLDLAPGVAVGKLRHDGFLKGYGIAEGDPSIVCSQDTGGDQAKGQTAMENCLQKAPDINVVYTINEPAALGAYTALKAKGREKDVLIVSVDGGCTGTKAVQSGQIAATSQQYPLKMAEEGVKAVLTFAKSGTKASGYTDTGATLVSDKPVTGVESKDTAFGLQNCWG</sequence>
<name>A0A1H8H9R6_9ACTN</name>
<evidence type="ECO:0000256" key="2">
    <source>
        <dbReference type="ARBA" id="ARBA00007639"/>
    </source>
</evidence>
<dbReference type="CDD" id="cd19973">
    <property type="entry name" value="PBP1_ABC_sugar_binding-like"/>
    <property type="match status" value="1"/>
</dbReference>
<evidence type="ECO:0000313" key="7">
    <source>
        <dbReference type="Proteomes" id="UP000198953"/>
    </source>
</evidence>
<comment type="similarity">
    <text evidence="2">Belongs to the bacterial solute-binding protein 2 family.</text>
</comment>
<evidence type="ECO:0000259" key="5">
    <source>
        <dbReference type="Pfam" id="PF13407"/>
    </source>
</evidence>
<dbReference type="STRING" id="46177.SAMN05660976_07769"/>
<evidence type="ECO:0000256" key="4">
    <source>
        <dbReference type="SAM" id="SignalP"/>
    </source>
</evidence>
<evidence type="ECO:0000313" key="6">
    <source>
        <dbReference type="EMBL" id="SEN52993.1"/>
    </source>
</evidence>
<comment type="subcellular location">
    <subcellularLocation>
        <location evidence="1">Cell envelope</location>
    </subcellularLocation>
</comment>
<dbReference type="RefSeq" id="WP_091105404.1">
    <property type="nucleotide sequence ID" value="NZ_FOBF01000028.1"/>
</dbReference>
<reference evidence="6 7" key="1">
    <citation type="submission" date="2016-10" db="EMBL/GenBank/DDBJ databases">
        <authorList>
            <person name="de Groot N.N."/>
        </authorList>
    </citation>
    <scope>NUCLEOTIDE SEQUENCE [LARGE SCALE GENOMIC DNA]</scope>
    <source>
        <strain evidence="6 7">DSM 43357</strain>
    </source>
</reference>
<dbReference type="InterPro" id="IPR025997">
    <property type="entry name" value="SBP_2_dom"/>
</dbReference>
<dbReference type="Proteomes" id="UP000198953">
    <property type="component" value="Unassembled WGS sequence"/>
</dbReference>
<organism evidence="6 7">
    <name type="scientific">Nonomuraea pusilla</name>
    <dbReference type="NCBI Taxonomy" id="46177"/>
    <lineage>
        <taxon>Bacteria</taxon>
        <taxon>Bacillati</taxon>
        <taxon>Actinomycetota</taxon>
        <taxon>Actinomycetes</taxon>
        <taxon>Streptosporangiales</taxon>
        <taxon>Streptosporangiaceae</taxon>
        <taxon>Nonomuraea</taxon>
    </lineage>
</organism>